<dbReference type="RefSeq" id="WP_044851663.1">
    <property type="nucleotide sequence ID" value="NZ_CP016174.1"/>
</dbReference>
<dbReference type="AlphaFoldDB" id="A0A193BVD9"/>
<organism evidence="1 2">
    <name type="scientific">Amycolatopsis orientalis</name>
    <name type="common">Nocardia orientalis</name>
    <dbReference type="NCBI Taxonomy" id="31958"/>
    <lineage>
        <taxon>Bacteria</taxon>
        <taxon>Bacillati</taxon>
        <taxon>Actinomycetota</taxon>
        <taxon>Actinomycetes</taxon>
        <taxon>Pseudonocardiales</taxon>
        <taxon>Pseudonocardiaceae</taxon>
        <taxon>Amycolatopsis</taxon>
    </lineage>
</organism>
<evidence type="ECO:0000313" key="2">
    <source>
        <dbReference type="Proteomes" id="UP000093695"/>
    </source>
</evidence>
<protein>
    <submittedName>
        <fullName evidence="1">Uncharacterized protein</fullName>
    </submittedName>
</protein>
<reference evidence="1 2" key="1">
    <citation type="journal article" date="2015" name="Genome Announc.">
        <title>Draft Genome Sequence of Norvancomycin-Producing Strain Amycolatopsis orientalis CPCC200066.</title>
        <authorList>
            <person name="Lei X."/>
            <person name="Yuan F."/>
            <person name="Shi Y."/>
            <person name="Li X."/>
            <person name="Wang L."/>
            <person name="Hong B."/>
        </authorList>
    </citation>
    <scope>NUCLEOTIDE SEQUENCE [LARGE SCALE GENOMIC DNA]</scope>
    <source>
        <strain evidence="1 2">B-37</strain>
    </source>
</reference>
<name>A0A193BVD9_AMYOR</name>
<dbReference type="Proteomes" id="UP000093695">
    <property type="component" value="Chromosome"/>
</dbReference>
<dbReference type="STRING" id="31958.SD37_11180"/>
<keyword evidence="2" id="KW-1185">Reference proteome</keyword>
<dbReference type="eggNOG" id="ENOG50323UW">
    <property type="taxonomic scope" value="Bacteria"/>
</dbReference>
<accession>A0A193BVD9</accession>
<dbReference type="KEGG" id="aori:SD37_11180"/>
<gene>
    <name evidence="1" type="ORF">SD37_11180</name>
</gene>
<sequence length="142" mass="15502">MADKPDSGDIKITVSFLRDFQTTVLQKMVTELEGNKDVSELELTANNPTGKRRLLAGSETWEPAKLLMERYEGKGAGTAPSLWTQVDVIKKRLIELNSSITEVVRIALSGEDENIKLSTELDMSQIGEILALKPPPSTGTGS</sequence>
<proteinExistence type="predicted"/>
<dbReference type="EMBL" id="CP016174">
    <property type="protein sequence ID" value="ANN16145.1"/>
    <property type="molecule type" value="Genomic_DNA"/>
</dbReference>
<evidence type="ECO:0000313" key="1">
    <source>
        <dbReference type="EMBL" id="ANN16145.1"/>
    </source>
</evidence>